<evidence type="ECO:0000313" key="2">
    <source>
        <dbReference type="Proteomes" id="UP000038010"/>
    </source>
</evidence>
<organism evidence="1 2">
    <name type="scientific">Cyphellophora attinorum</name>
    <dbReference type="NCBI Taxonomy" id="1664694"/>
    <lineage>
        <taxon>Eukaryota</taxon>
        <taxon>Fungi</taxon>
        <taxon>Dikarya</taxon>
        <taxon>Ascomycota</taxon>
        <taxon>Pezizomycotina</taxon>
        <taxon>Eurotiomycetes</taxon>
        <taxon>Chaetothyriomycetidae</taxon>
        <taxon>Chaetothyriales</taxon>
        <taxon>Cyphellophoraceae</taxon>
        <taxon>Cyphellophora</taxon>
    </lineage>
</organism>
<dbReference type="Proteomes" id="UP000038010">
    <property type="component" value="Unassembled WGS sequence"/>
</dbReference>
<dbReference type="PANTHER" id="PTHR42085">
    <property type="entry name" value="F-BOX DOMAIN-CONTAINING PROTEIN"/>
    <property type="match status" value="1"/>
</dbReference>
<dbReference type="AlphaFoldDB" id="A0A0N1HTR6"/>
<evidence type="ECO:0000313" key="1">
    <source>
        <dbReference type="EMBL" id="KPI42527.1"/>
    </source>
</evidence>
<sequence>MAAAHPTSFLSLPTELRQQIYANLLEDLYITPADSLFTLPPNQPIRSITYAHPNLAILQTCRQIHSEALPIFTSTATLSLRHWAQHHLLTQSSNRVPHITAIARLRLSPNLIGRGYYDAITLNTAFDALHHLTIAPLSLAVPHNHLVRLDARREILSGSSEDIQLGSNLSTARPQNGQNAGLNKLDLILTLMCHLNTDVSERVLSLLAAGQERGWTVNVGFQVTCASAGRLLLPGEEQSRHLCSCPEGIEIGFELVGKGACAR</sequence>
<dbReference type="InterPro" id="IPR038883">
    <property type="entry name" value="AN11006-like"/>
</dbReference>
<protein>
    <recommendedName>
        <fullName evidence="3">F-box domain-containing protein</fullName>
    </recommendedName>
</protein>
<dbReference type="PANTHER" id="PTHR42085:SF1">
    <property type="entry name" value="F-BOX DOMAIN-CONTAINING PROTEIN"/>
    <property type="match status" value="1"/>
</dbReference>
<dbReference type="GeneID" id="28741981"/>
<dbReference type="EMBL" id="LFJN01000007">
    <property type="protein sequence ID" value="KPI42527.1"/>
    <property type="molecule type" value="Genomic_DNA"/>
</dbReference>
<dbReference type="RefSeq" id="XP_018002490.1">
    <property type="nucleotide sequence ID" value="XM_018150101.1"/>
</dbReference>
<gene>
    <name evidence="1" type="ORF">AB675_9557</name>
</gene>
<dbReference type="VEuPathDB" id="FungiDB:AB675_9557"/>
<comment type="caution">
    <text evidence="1">The sequence shown here is derived from an EMBL/GenBank/DDBJ whole genome shotgun (WGS) entry which is preliminary data.</text>
</comment>
<dbReference type="OrthoDB" id="5413827at2759"/>
<evidence type="ECO:0008006" key="3">
    <source>
        <dbReference type="Google" id="ProtNLM"/>
    </source>
</evidence>
<proteinExistence type="predicted"/>
<reference evidence="1 2" key="1">
    <citation type="submission" date="2015-06" db="EMBL/GenBank/DDBJ databases">
        <title>Draft genome of the ant-associated black yeast Phialophora attae CBS 131958.</title>
        <authorList>
            <person name="Moreno L.F."/>
            <person name="Stielow B.J."/>
            <person name="de Hoog S."/>
            <person name="Vicente V.A."/>
            <person name="Weiss V.A."/>
            <person name="de Vries M."/>
            <person name="Cruz L.M."/>
            <person name="Souza E.M."/>
        </authorList>
    </citation>
    <scope>NUCLEOTIDE SEQUENCE [LARGE SCALE GENOMIC DNA]</scope>
    <source>
        <strain evidence="1 2">CBS 131958</strain>
    </source>
</reference>
<keyword evidence="2" id="KW-1185">Reference proteome</keyword>
<accession>A0A0N1HTR6</accession>
<name>A0A0N1HTR6_9EURO</name>